<dbReference type="Pfam" id="PF00069">
    <property type="entry name" value="Pkinase"/>
    <property type="match status" value="1"/>
</dbReference>
<keyword evidence="5 10" id="KW-0547">Nucleotide-binding</keyword>
<dbReference type="EC" id="2.7.11.1" evidence="2"/>
<keyword evidence="14" id="KW-1185">Reference proteome</keyword>
<organism evidence="13 14">
    <name type="scientific">Apatococcus lobatus</name>
    <dbReference type="NCBI Taxonomy" id="904363"/>
    <lineage>
        <taxon>Eukaryota</taxon>
        <taxon>Viridiplantae</taxon>
        <taxon>Chlorophyta</taxon>
        <taxon>core chlorophytes</taxon>
        <taxon>Trebouxiophyceae</taxon>
        <taxon>Chlorellales</taxon>
        <taxon>Chlorellaceae</taxon>
        <taxon>Apatococcus</taxon>
    </lineage>
</organism>
<dbReference type="GO" id="GO:0005524">
    <property type="term" value="F:ATP binding"/>
    <property type="evidence" value="ECO:0007669"/>
    <property type="project" value="UniProtKB-UniRule"/>
</dbReference>
<dbReference type="PROSITE" id="PS00108">
    <property type="entry name" value="PROTEIN_KINASE_ST"/>
    <property type="match status" value="1"/>
</dbReference>
<evidence type="ECO:0000256" key="4">
    <source>
        <dbReference type="ARBA" id="ARBA00022679"/>
    </source>
</evidence>
<evidence type="ECO:0000256" key="7">
    <source>
        <dbReference type="ARBA" id="ARBA00022840"/>
    </source>
</evidence>
<keyword evidence="7 10" id="KW-0067">ATP-binding</keyword>
<evidence type="ECO:0000256" key="9">
    <source>
        <dbReference type="ARBA" id="ARBA00048679"/>
    </source>
</evidence>
<dbReference type="AlphaFoldDB" id="A0AAW1Q678"/>
<dbReference type="PANTHER" id="PTHR44899:SF3">
    <property type="entry name" value="SERINE_THREONINE-PROTEIN KINASE NEK1"/>
    <property type="match status" value="1"/>
</dbReference>
<comment type="similarity">
    <text evidence="1">Belongs to the protein kinase superfamily. NEK Ser/Thr protein kinase family. NIMA subfamily.</text>
</comment>
<evidence type="ECO:0000256" key="8">
    <source>
        <dbReference type="ARBA" id="ARBA00047899"/>
    </source>
</evidence>
<dbReference type="SMART" id="SM00220">
    <property type="entry name" value="S_TKc"/>
    <property type="match status" value="1"/>
</dbReference>
<feature type="compositionally biased region" description="Basic and acidic residues" evidence="11">
    <location>
        <begin position="548"/>
        <end position="559"/>
    </location>
</feature>
<name>A0AAW1Q678_9CHLO</name>
<dbReference type="FunFam" id="3.30.200.20:FF:000097">
    <property type="entry name" value="Probable serine/threonine-protein kinase nek1"/>
    <property type="match status" value="1"/>
</dbReference>
<protein>
    <recommendedName>
        <fullName evidence="2">non-specific serine/threonine protein kinase</fullName>
        <ecNumber evidence="2">2.7.11.1</ecNumber>
    </recommendedName>
</protein>
<dbReference type="InterPro" id="IPR000719">
    <property type="entry name" value="Prot_kinase_dom"/>
</dbReference>
<evidence type="ECO:0000256" key="3">
    <source>
        <dbReference type="ARBA" id="ARBA00022527"/>
    </source>
</evidence>
<dbReference type="GO" id="GO:0004674">
    <property type="term" value="F:protein serine/threonine kinase activity"/>
    <property type="evidence" value="ECO:0007669"/>
    <property type="project" value="UniProtKB-KW"/>
</dbReference>
<reference evidence="13 14" key="1">
    <citation type="journal article" date="2024" name="Nat. Commun.">
        <title>Phylogenomics reveals the evolutionary origins of lichenization in chlorophyte algae.</title>
        <authorList>
            <person name="Puginier C."/>
            <person name="Libourel C."/>
            <person name="Otte J."/>
            <person name="Skaloud P."/>
            <person name="Haon M."/>
            <person name="Grisel S."/>
            <person name="Petersen M."/>
            <person name="Berrin J.G."/>
            <person name="Delaux P.M."/>
            <person name="Dal Grande F."/>
            <person name="Keller J."/>
        </authorList>
    </citation>
    <scope>NUCLEOTIDE SEQUENCE [LARGE SCALE GENOMIC DNA]</scope>
    <source>
        <strain evidence="13 14">SAG 2145</strain>
    </source>
</reference>
<proteinExistence type="inferred from homology"/>
<dbReference type="PROSITE" id="PS00107">
    <property type="entry name" value="PROTEIN_KINASE_ATP"/>
    <property type="match status" value="1"/>
</dbReference>
<feature type="domain" description="Protein kinase" evidence="12">
    <location>
        <begin position="182"/>
        <end position="427"/>
    </location>
</feature>
<evidence type="ECO:0000313" key="14">
    <source>
        <dbReference type="Proteomes" id="UP001438707"/>
    </source>
</evidence>
<dbReference type="Gene3D" id="3.30.200.20">
    <property type="entry name" value="Phosphorylase Kinase, domain 1"/>
    <property type="match status" value="1"/>
</dbReference>
<comment type="caution">
    <text evidence="13">The sequence shown here is derived from an EMBL/GenBank/DDBJ whole genome shotgun (WGS) entry which is preliminary data.</text>
</comment>
<comment type="catalytic activity">
    <reaction evidence="8">
        <text>L-threonyl-[protein] + ATP = O-phospho-L-threonyl-[protein] + ADP + H(+)</text>
        <dbReference type="Rhea" id="RHEA:46608"/>
        <dbReference type="Rhea" id="RHEA-COMP:11060"/>
        <dbReference type="Rhea" id="RHEA-COMP:11605"/>
        <dbReference type="ChEBI" id="CHEBI:15378"/>
        <dbReference type="ChEBI" id="CHEBI:30013"/>
        <dbReference type="ChEBI" id="CHEBI:30616"/>
        <dbReference type="ChEBI" id="CHEBI:61977"/>
        <dbReference type="ChEBI" id="CHEBI:456216"/>
        <dbReference type="EC" id="2.7.11.1"/>
    </reaction>
</comment>
<feature type="region of interest" description="Disordered" evidence="11">
    <location>
        <begin position="542"/>
        <end position="577"/>
    </location>
</feature>
<feature type="region of interest" description="Disordered" evidence="11">
    <location>
        <begin position="462"/>
        <end position="481"/>
    </location>
</feature>
<dbReference type="Proteomes" id="UP001438707">
    <property type="component" value="Unassembled WGS sequence"/>
</dbReference>
<keyword evidence="4" id="KW-0808">Transferase</keyword>
<dbReference type="InterPro" id="IPR008271">
    <property type="entry name" value="Ser/Thr_kinase_AS"/>
</dbReference>
<dbReference type="InterPro" id="IPR011009">
    <property type="entry name" value="Kinase-like_dom_sf"/>
</dbReference>
<feature type="compositionally biased region" description="Polar residues" evidence="11">
    <location>
        <begin position="470"/>
        <end position="479"/>
    </location>
</feature>
<evidence type="ECO:0000256" key="1">
    <source>
        <dbReference type="ARBA" id="ARBA00010886"/>
    </source>
</evidence>
<dbReference type="PROSITE" id="PS50011">
    <property type="entry name" value="PROTEIN_KINASE_DOM"/>
    <property type="match status" value="1"/>
</dbReference>
<evidence type="ECO:0000256" key="5">
    <source>
        <dbReference type="ARBA" id="ARBA00022741"/>
    </source>
</evidence>
<gene>
    <name evidence="13" type="ORF">WJX74_003016</name>
</gene>
<accession>A0AAW1Q678</accession>
<dbReference type="SUPFAM" id="SSF56112">
    <property type="entry name" value="Protein kinase-like (PK-like)"/>
    <property type="match status" value="1"/>
</dbReference>
<sequence length="577" mass="63757">MKPAQLDDTINSLEDPSALPMSLGDTAFVSVLAPALGESLADLRSSPITPMSTLVDGTEQMDQVARETRMTSGQNFETAEPPGVRFREGGDSMISNRLIMDDEYEATRHVAKSPRNSAAWQTQMGSVAGWQALASEILNEVDTETQEEDEYHTAEEMESVGPQISPLTEAVIQPSGGFFVQYQKLEELGAGAFGTAYKARRRKDGAIVVVKVMHASSMSRKARQEAKNEVNVLAALNHPNVVRYYECFAEESSNMQIVMELCEEGDLDTFLKKRRGQLMEEKEIMLLFVQGIIHRDLKCGNCFCCPNGIVKLGDFGISKALAQGGEEMAKTFVGTPYYMSPELLQGKKYNSKSDVWAVGCILYELCTLRRAFEAKTFSVVNIKILSGKYPPIAQSYSPELRSLVAALLSLEPIARPNLQAVLDLAFVRKHLQAYRGHILSNVRQRRSSFYRSVEAFSDTEADAAGLDNGTPGNPSSQASPLGLDAFIRPVQADALGSVDLSESQVQLQSESQLESMPAKKQQQQLAARRSVTNVLEQLDDIMQAPSTDKLDLPEIQPKRPDRRRTILPGEREEDIEF</sequence>
<dbReference type="InterPro" id="IPR051131">
    <property type="entry name" value="NEK_Ser/Thr_kinase_NIMA"/>
</dbReference>
<evidence type="ECO:0000313" key="13">
    <source>
        <dbReference type="EMBL" id="KAK9816388.1"/>
    </source>
</evidence>
<dbReference type="CDD" id="cd08215">
    <property type="entry name" value="STKc_Nek"/>
    <property type="match status" value="1"/>
</dbReference>
<dbReference type="InterPro" id="IPR017441">
    <property type="entry name" value="Protein_kinase_ATP_BS"/>
</dbReference>
<evidence type="ECO:0000259" key="12">
    <source>
        <dbReference type="PROSITE" id="PS50011"/>
    </source>
</evidence>
<keyword evidence="3" id="KW-0723">Serine/threonine-protein kinase</keyword>
<dbReference type="PANTHER" id="PTHR44899">
    <property type="entry name" value="CAMK FAMILY PROTEIN KINASE"/>
    <property type="match status" value="1"/>
</dbReference>
<evidence type="ECO:0000256" key="10">
    <source>
        <dbReference type="PROSITE-ProRule" id="PRU10141"/>
    </source>
</evidence>
<keyword evidence="6" id="KW-0418">Kinase</keyword>
<dbReference type="Gene3D" id="1.10.510.10">
    <property type="entry name" value="Transferase(Phosphotransferase) domain 1"/>
    <property type="match status" value="1"/>
</dbReference>
<evidence type="ECO:0000256" key="11">
    <source>
        <dbReference type="SAM" id="MobiDB-lite"/>
    </source>
</evidence>
<comment type="catalytic activity">
    <reaction evidence="9">
        <text>L-seryl-[protein] + ATP = O-phospho-L-seryl-[protein] + ADP + H(+)</text>
        <dbReference type="Rhea" id="RHEA:17989"/>
        <dbReference type="Rhea" id="RHEA-COMP:9863"/>
        <dbReference type="Rhea" id="RHEA-COMP:11604"/>
        <dbReference type="ChEBI" id="CHEBI:15378"/>
        <dbReference type="ChEBI" id="CHEBI:29999"/>
        <dbReference type="ChEBI" id="CHEBI:30616"/>
        <dbReference type="ChEBI" id="CHEBI:83421"/>
        <dbReference type="ChEBI" id="CHEBI:456216"/>
        <dbReference type="EC" id="2.7.11.1"/>
    </reaction>
</comment>
<dbReference type="EMBL" id="JALJOS010000076">
    <property type="protein sequence ID" value="KAK9816388.1"/>
    <property type="molecule type" value="Genomic_DNA"/>
</dbReference>
<evidence type="ECO:0000256" key="6">
    <source>
        <dbReference type="ARBA" id="ARBA00022777"/>
    </source>
</evidence>
<evidence type="ECO:0000256" key="2">
    <source>
        <dbReference type="ARBA" id="ARBA00012513"/>
    </source>
</evidence>
<feature type="binding site" evidence="10">
    <location>
        <position position="211"/>
    </location>
    <ligand>
        <name>ATP</name>
        <dbReference type="ChEBI" id="CHEBI:30616"/>
    </ligand>
</feature>